<keyword evidence="8" id="KW-1185">Reference proteome</keyword>
<feature type="domain" description="Disease resistance protein winged helix" evidence="5">
    <location>
        <begin position="377"/>
        <end position="413"/>
    </location>
</feature>
<keyword evidence="2" id="KW-0677">Repeat</keyword>
<keyword evidence="1" id="KW-0433">Leucine-rich repeat</keyword>
<accession>A0A371I5G7</accession>
<dbReference type="SMART" id="SM00369">
    <property type="entry name" value="LRR_TYP"/>
    <property type="match status" value="2"/>
</dbReference>
<feature type="domain" description="R13L1/DRL21-like LRR repeat region" evidence="6">
    <location>
        <begin position="627"/>
        <end position="759"/>
    </location>
</feature>
<gene>
    <name evidence="7" type="primary">RGA4</name>
    <name evidence="7" type="ORF">CR513_05201</name>
</gene>
<feature type="compositionally biased region" description="Pro residues" evidence="3">
    <location>
        <begin position="1051"/>
        <end position="1060"/>
    </location>
</feature>
<dbReference type="Pfam" id="PF25019">
    <property type="entry name" value="LRR_R13L1-DRL21"/>
    <property type="match status" value="1"/>
</dbReference>
<evidence type="ECO:0000256" key="1">
    <source>
        <dbReference type="ARBA" id="ARBA00022614"/>
    </source>
</evidence>
<dbReference type="Pfam" id="PF23559">
    <property type="entry name" value="WHD_DRP"/>
    <property type="match status" value="1"/>
</dbReference>
<comment type="caution">
    <text evidence="7">The sequence shown here is derived from an EMBL/GenBank/DDBJ whole genome shotgun (WGS) entry which is preliminary data.</text>
</comment>
<dbReference type="InterPro" id="IPR058922">
    <property type="entry name" value="WHD_DRP"/>
</dbReference>
<feature type="non-terminal residue" evidence="7">
    <location>
        <position position="1"/>
    </location>
</feature>
<dbReference type="STRING" id="157652.A0A371I5G7"/>
<dbReference type="Gene3D" id="3.80.10.10">
    <property type="entry name" value="Ribonuclease Inhibitor"/>
    <property type="match status" value="3"/>
</dbReference>
<reference evidence="7" key="1">
    <citation type="submission" date="2018-05" db="EMBL/GenBank/DDBJ databases">
        <title>Draft genome of Mucuna pruriens seed.</title>
        <authorList>
            <person name="Nnadi N.E."/>
            <person name="Vos R."/>
            <person name="Hasami M.H."/>
            <person name="Devisetty U.K."/>
            <person name="Aguiy J.C."/>
        </authorList>
    </citation>
    <scope>NUCLEOTIDE SEQUENCE [LARGE SCALE GENOMIC DNA]</scope>
    <source>
        <strain evidence="7">JCA_2017</strain>
    </source>
</reference>
<protein>
    <submittedName>
        <fullName evidence="7">Disease resistance protein RGA4</fullName>
    </submittedName>
</protein>
<dbReference type="SUPFAM" id="SSF52540">
    <property type="entry name" value="P-loop containing nucleoside triphosphate hydrolases"/>
    <property type="match status" value="1"/>
</dbReference>
<proteinExistence type="predicted"/>
<name>A0A371I5G7_MUCPR</name>
<dbReference type="PROSITE" id="PS51450">
    <property type="entry name" value="LRR"/>
    <property type="match status" value="1"/>
</dbReference>
<dbReference type="Gene3D" id="3.40.50.300">
    <property type="entry name" value="P-loop containing nucleotide triphosphate hydrolases"/>
    <property type="match status" value="1"/>
</dbReference>
<dbReference type="PANTHER" id="PTHR47186:SF13">
    <property type="entry name" value="DISEASE RESISTANCE PROTEIN RGA3"/>
    <property type="match status" value="1"/>
</dbReference>
<evidence type="ECO:0000259" key="6">
    <source>
        <dbReference type="Pfam" id="PF25019"/>
    </source>
</evidence>
<evidence type="ECO:0000259" key="5">
    <source>
        <dbReference type="Pfam" id="PF23559"/>
    </source>
</evidence>
<evidence type="ECO:0000313" key="8">
    <source>
        <dbReference type="Proteomes" id="UP000257109"/>
    </source>
</evidence>
<dbReference type="InterPro" id="IPR057135">
    <property type="entry name" value="At4g27190-like_LRR"/>
</dbReference>
<dbReference type="AlphaFoldDB" id="A0A371I5G7"/>
<evidence type="ECO:0000256" key="2">
    <source>
        <dbReference type="ARBA" id="ARBA00022737"/>
    </source>
</evidence>
<dbReference type="InterPro" id="IPR001611">
    <property type="entry name" value="Leu-rich_rpt"/>
</dbReference>
<dbReference type="InterPro" id="IPR056789">
    <property type="entry name" value="LRR_R13L1-DRL21"/>
</dbReference>
<dbReference type="Pfam" id="PF13855">
    <property type="entry name" value="LRR_8"/>
    <property type="match status" value="1"/>
</dbReference>
<sequence length="1060" mass="121395">MSAVPVADTISEIMERLPSLSGFGRNITENIKRHLTDIKGNCSGPAKLDLSHAKTRKWVGDVIDLLYSVDDLSADVVLLLKRSRIASAFKCNLKLLLQLRQIEKQLLFLVKSMKEVKMLPNQNAEEEEKEEDYVKEMENILEKKGDLVRAVVIFGIKGMRKTESAKHVWEDEKVKSRFDVVMCIDGLDLEGYYAQSVMDRVNHELEEEKKKKKSGEGKGFFVVLNNFQNNDHTEWLKLAEKLKEVAVTSCEVGVLLVTTVELAVARFVGSSFEQTRFLFDWLSPSASRRPSVFLRIAEAIESLLKMCVEDDGGAIETMARLFRSRKPITDSDINQLKDEFVQEMQLKYYNMFGLHDWHQRQCFAYSLFILLSSQTCVKREKLIRLWMAEGFLRHSSSKEPEDLGHECIEKFLNSPSPMFLMQDGEICIDYKKAADVRGMAEVMLGKHSVYVEEKAKIDNDVRRVLLNSDLGVSKGTPPFLFETNKNVRTFLLEKQSRPPNQVMLSWLACDEILLELQRLRVLVLKDLGIKVLPDSIENLKSLRYLDLSHNNLKKLPICVGKLQHLQTLLLSHCFMLMQLPDDVNHFPSLRHLDLDQCLNLTHMPSVLGNLNWLRSLPHFVTSDRNGLAELLPLNELRGDLEISHLERFKVKASHRALYYLKEKQHLERLTLRWNHDDEDVATMHSPEEDDQNRQVLIQLKPHSNLKRLSVVGYRGDIFVDWLSSLNNVVEISLYNCPNCKSLPTLDGVLVNLERLTLMNLDSLQFVTETDKDNGCKKLLLKRVKISDCPNLVSWWKPGTKNATVFSGMSELVVEYCPKLVSMPPFPTIDNKLVLDNSNMKPLLNTLRYNSTGSDSSPLSKLKQLTIINVDEKQYPPEEEWLKNFTSLEKLDIRDCKALKSIKGWKYLGSLEILHISNCTDIDLPNEEWQGMKKLNYLIIEDMSDLKSLPQGMKHFQCLDNLEIKGCPELTTVPEDIVKIFGLFSFIVIEDCPKLPSLPRGMIEVFGLTIRNCPLLAAWRKSISKFPKLLQAPSMQETDEEETNSEAESSNPRPPMQAPNF</sequence>
<dbReference type="InterPro" id="IPR027417">
    <property type="entry name" value="P-loop_NTPase"/>
</dbReference>
<feature type="region of interest" description="Disordered" evidence="3">
    <location>
        <begin position="1029"/>
        <end position="1060"/>
    </location>
</feature>
<dbReference type="OrthoDB" id="1397969at2759"/>
<dbReference type="EMBL" id="QJKJ01000867">
    <property type="protein sequence ID" value="RDY10298.1"/>
    <property type="molecule type" value="Genomic_DNA"/>
</dbReference>
<dbReference type="InterPro" id="IPR003591">
    <property type="entry name" value="Leu-rich_rpt_typical-subtyp"/>
</dbReference>
<dbReference type="Proteomes" id="UP000257109">
    <property type="component" value="Unassembled WGS sequence"/>
</dbReference>
<dbReference type="Pfam" id="PF23247">
    <property type="entry name" value="LRR_RPS2"/>
    <property type="match status" value="1"/>
</dbReference>
<dbReference type="InterPro" id="IPR032675">
    <property type="entry name" value="LRR_dom_sf"/>
</dbReference>
<evidence type="ECO:0000259" key="4">
    <source>
        <dbReference type="Pfam" id="PF23247"/>
    </source>
</evidence>
<dbReference type="PANTHER" id="PTHR47186">
    <property type="entry name" value="LEUCINE-RICH REPEAT-CONTAINING PROTEIN 57"/>
    <property type="match status" value="1"/>
</dbReference>
<evidence type="ECO:0000313" key="7">
    <source>
        <dbReference type="EMBL" id="RDY10298.1"/>
    </source>
</evidence>
<feature type="domain" description="Disease resistance protein At4g27190-like leucine-rich repeats" evidence="4">
    <location>
        <begin position="839"/>
        <end position="978"/>
    </location>
</feature>
<organism evidence="7 8">
    <name type="scientific">Mucuna pruriens</name>
    <name type="common">Velvet bean</name>
    <name type="synonym">Dolichos pruriens</name>
    <dbReference type="NCBI Taxonomy" id="157652"/>
    <lineage>
        <taxon>Eukaryota</taxon>
        <taxon>Viridiplantae</taxon>
        <taxon>Streptophyta</taxon>
        <taxon>Embryophyta</taxon>
        <taxon>Tracheophyta</taxon>
        <taxon>Spermatophyta</taxon>
        <taxon>Magnoliopsida</taxon>
        <taxon>eudicotyledons</taxon>
        <taxon>Gunneridae</taxon>
        <taxon>Pentapetalae</taxon>
        <taxon>rosids</taxon>
        <taxon>fabids</taxon>
        <taxon>Fabales</taxon>
        <taxon>Fabaceae</taxon>
        <taxon>Papilionoideae</taxon>
        <taxon>50 kb inversion clade</taxon>
        <taxon>NPAAA clade</taxon>
        <taxon>indigoferoid/millettioid clade</taxon>
        <taxon>Phaseoleae</taxon>
        <taxon>Mucuna</taxon>
    </lineage>
</organism>
<evidence type="ECO:0000256" key="3">
    <source>
        <dbReference type="SAM" id="MobiDB-lite"/>
    </source>
</evidence>
<dbReference type="SUPFAM" id="SSF52058">
    <property type="entry name" value="L domain-like"/>
    <property type="match status" value="2"/>
</dbReference>